<gene>
    <name evidence="7" type="ORF">H8S64_17205</name>
</gene>
<sequence length="369" mass="42031">MKLIGIVFLLFVSLSGMAQQAETLKEYVTKRWEDFKVPEKEVAKAILAEREQIARYIKANGASREAVQENGAQAIRRVADLYDEGKDARLKASVIKKVLKGVDLSSKEFVKCSGLEFVVEDYYGLKAVMEGAPAEEAWGSMWFNTTVETIGNDYDYRRYRQILELNNPELSLAYLSCLRSVFRYNGYTKGLDELRPLFEKNMPEGDLKDEINKLYEGYEHLKEGNVAPAFTLKDFKGKEHSLADYKGKVLVIDVWATWCGGCIAKLPTYMAMSQKYKERDDIEFITISIDDKGAFNSWKYALPRLKLMGVTNLLASKGECTFQKDYNITGIPRYFLIDKEGKIVSVYAPTPGKAFEALIDKTLEKYVRE</sequence>
<evidence type="ECO:0000259" key="6">
    <source>
        <dbReference type="PROSITE" id="PS51352"/>
    </source>
</evidence>
<keyword evidence="3" id="KW-1015">Disulfide bond</keyword>
<keyword evidence="5" id="KW-0732">Signal</keyword>
<evidence type="ECO:0000256" key="3">
    <source>
        <dbReference type="ARBA" id="ARBA00023157"/>
    </source>
</evidence>
<dbReference type="PANTHER" id="PTHR42852">
    <property type="entry name" value="THIOL:DISULFIDE INTERCHANGE PROTEIN DSBE"/>
    <property type="match status" value="1"/>
</dbReference>
<dbReference type="EMBL" id="JACOOH010000008">
    <property type="protein sequence ID" value="MBC5622831.1"/>
    <property type="molecule type" value="Genomic_DNA"/>
</dbReference>
<dbReference type="InterPro" id="IPR013766">
    <property type="entry name" value="Thioredoxin_domain"/>
</dbReference>
<dbReference type="RefSeq" id="WP_186977679.1">
    <property type="nucleotide sequence ID" value="NZ_JACOOH010000008.1"/>
</dbReference>
<evidence type="ECO:0000256" key="5">
    <source>
        <dbReference type="SAM" id="SignalP"/>
    </source>
</evidence>
<evidence type="ECO:0000256" key="1">
    <source>
        <dbReference type="ARBA" id="ARBA00004196"/>
    </source>
</evidence>
<organism evidence="7 8">
    <name type="scientific">Butyricimonas hominis</name>
    <dbReference type="NCBI Taxonomy" id="2763032"/>
    <lineage>
        <taxon>Bacteria</taxon>
        <taxon>Pseudomonadati</taxon>
        <taxon>Bacteroidota</taxon>
        <taxon>Bacteroidia</taxon>
        <taxon>Bacteroidales</taxon>
        <taxon>Odoribacteraceae</taxon>
        <taxon>Butyricimonas</taxon>
    </lineage>
</organism>
<name>A0ABR7D4F3_9BACT</name>
<dbReference type="InterPro" id="IPR013740">
    <property type="entry name" value="Redoxin"/>
</dbReference>
<feature type="signal peptide" evidence="5">
    <location>
        <begin position="1"/>
        <end position="18"/>
    </location>
</feature>
<feature type="chain" id="PRO_5045559077" evidence="5">
    <location>
        <begin position="19"/>
        <end position="369"/>
    </location>
</feature>
<evidence type="ECO:0000256" key="2">
    <source>
        <dbReference type="ARBA" id="ARBA00022748"/>
    </source>
</evidence>
<dbReference type="Proteomes" id="UP000646484">
    <property type="component" value="Unassembled WGS sequence"/>
</dbReference>
<evidence type="ECO:0000313" key="8">
    <source>
        <dbReference type="Proteomes" id="UP000646484"/>
    </source>
</evidence>
<evidence type="ECO:0000256" key="4">
    <source>
        <dbReference type="ARBA" id="ARBA00023284"/>
    </source>
</evidence>
<evidence type="ECO:0000313" key="7">
    <source>
        <dbReference type="EMBL" id="MBC5622831.1"/>
    </source>
</evidence>
<dbReference type="PROSITE" id="PS51352">
    <property type="entry name" value="THIOREDOXIN_2"/>
    <property type="match status" value="1"/>
</dbReference>
<dbReference type="Gene3D" id="3.40.30.10">
    <property type="entry name" value="Glutaredoxin"/>
    <property type="match status" value="1"/>
</dbReference>
<keyword evidence="4" id="KW-0676">Redox-active center</keyword>
<comment type="caution">
    <text evidence="7">The sequence shown here is derived from an EMBL/GenBank/DDBJ whole genome shotgun (WGS) entry which is preliminary data.</text>
</comment>
<reference evidence="7 8" key="1">
    <citation type="submission" date="2020-08" db="EMBL/GenBank/DDBJ databases">
        <title>Genome public.</title>
        <authorList>
            <person name="Liu C."/>
            <person name="Sun Q."/>
        </authorList>
    </citation>
    <scope>NUCLEOTIDE SEQUENCE [LARGE SCALE GENOMIC DNA]</scope>
    <source>
        <strain evidence="7 8">NSJ-56</strain>
    </source>
</reference>
<comment type="subcellular location">
    <subcellularLocation>
        <location evidence="1">Cell envelope</location>
    </subcellularLocation>
</comment>
<keyword evidence="8" id="KW-1185">Reference proteome</keyword>
<dbReference type="PANTHER" id="PTHR42852:SF6">
    <property type="entry name" value="THIOL:DISULFIDE INTERCHANGE PROTEIN DSBE"/>
    <property type="match status" value="1"/>
</dbReference>
<dbReference type="InterPro" id="IPR036249">
    <property type="entry name" value="Thioredoxin-like_sf"/>
</dbReference>
<dbReference type="Pfam" id="PF08534">
    <property type="entry name" value="Redoxin"/>
    <property type="match status" value="1"/>
</dbReference>
<keyword evidence="2" id="KW-0201">Cytochrome c-type biogenesis</keyword>
<dbReference type="InterPro" id="IPR050553">
    <property type="entry name" value="Thioredoxin_ResA/DsbE_sf"/>
</dbReference>
<protein>
    <submittedName>
        <fullName evidence="7">Redoxin family protein</fullName>
    </submittedName>
</protein>
<dbReference type="SUPFAM" id="SSF52833">
    <property type="entry name" value="Thioredoxin-like"/>
    <property type="match status" value="1"/>
</dbReference>
<dbReference type="CDD" id="cd02966">
    <property type="entry name" value="TlpA_like_family"/>
    <property type="match status" value="1"/>
</dbReference>
<feature type="domain" description="Thioredoxin" evidence="6">
    <location>
        <begin position="221"/>
        <end position="364"/>
    </location>
</feature>
<proteinExistence type="predicted"/>
<accession>A0ABR7D4F3</accession>